<dbReference type="RefSeq" id="XP_045272933.1">
    <property type="nucleotide sequence ID" value="XM_045424154.1"/>
</dbReference>
<organism evidence="2 3">
    <name type="scientific">Ajellomyces dermatitidis (strain ER-3 / ATCC MYA-2586)</name>
    <name type="common">Blastomyces dermatitidis</name>
    <dbReference type="NCBI Taxonomy" id="559297"/>
    <lineage>
        <taxon>Eukaryota</taxon>
        <taxon>Fungi</taxon>
        <taxon>Dikarya</taxon>
        <taxon>Ascomycota</taxon>
        <taxon>Pezizomycotina</taxon>
        <taxon>Eurotiomycetes</taxon>
        <taxon>Eurotiomycetidae</taxon>
        <taxon>Onygenales</taxon>
        <taxon>Ajellomycetaceae</taxon>
        <taxon>Blastomyces</taxon>
    </lineage>
</organism>
<name>A0ABP2ESQ8_AJEDR</name>
<sequence>MPPPATNLASLPPEIAYLIHLALRFHQPIFPNPIHPLLPCYLQHRRQRPLHPALHSAAKMRCARNAQGQFREREIEEMLIPVGMALAWSITSATTTASTSASTSASNATATAATTAASAATVQMNPLLFWKISGKDPPRSDGRICLLSLWEFPLRDEQVTVPAWPLMYPVAASLVKLEAMLPGARSGGSDNDNVHANNGDNNNDNNDDEYVRLLVRKDILKTLQPTIRHS</sequence>
<dbReference type="EMBL" id="EQ999983">
    <property type="protein sequence ID" value="EEQ85109.2"/>
    <property type="molecule type" value="Genomic_DNA"/>
</dbReference>
<evidence type="ECO:0000313" key="2">
    <source>
        <dbReference type="EMBL" id="EEQ85109.2"/>
    </source>
</evidence>
<feature type="region of interest" description="Disordered" evidence="1">
    <location>
        <begin position="185"/>
        <end position="208"/>
    </location>
</feature>
<gene>
    <name evidence="2" type="ORF">BDCG_08378</name>
</gene>
<dbReference type="GeneID" id="69029951"/>
<proteinExistence type="predicted"/>
<accession>A0ABP2ESQ8</accession>
<evidence type="ECO:0000256" key="1">
    <source>
        <dbReference type="SAM" id="MobiDB-lite"/>
    </source>
</evidence>
<keyword evidence="3" id="KW-1185">Reference proteome</keyword>
<evidence type="ECO:0000313" key="3">
    <source>
        <dbReference type="Proteomes" id="UP000002039"/>
    </source>
</evidence>
<protein>
    <submittedName>
        <fullName evidence="2">Uncharacterized protein</fullName>
    </submittedName>
</protein>
<feature type="compositionally biased region" description="Low complexity" evidence="1">
    <location>
        <begin position="190"/>
        <end position="204"/>
    </location>
</feature>
<dbReference type="Proteomes" id="UP000002039">
    <property type="component" value="Unassembled WGS sequence"/>
</dbReference>
<reference evidence="3" key="1">
    <citation type="journal article" date="2015" name="PLoS Genet.">
        <title>The dynamic genome and transcriptome of the human fungal pathogen Blastomyces and close relative Emmonsia.</title>
        <authorList>
            <person name="Munoz J.F."/>
            <person name="Gauthier G.M."/>
            <person name="Desjardins C.A."/>
            <person name="Gallo J.E."/>
            <person name="Holder J."/>
            <person name="Sullivan T.D."/>
            <person name="Marty A.J."/>
            <person name="Carmen J.C."/>
            <person name="Chen Z."/>
            <person name="Ding L."/>
            <person name="Gujja S."/>
            <person name="Magrini V."/>
            <person name="Misas E."/>
            <person name="Mitreva M."/>
            <person name="Priest M."/>
            <person name="Saif S."/>
            <person name="Whiston E.A."/>
            <person name="Young S."/>
            <person name="Zeng Q."/>
            <person name="Goldman W.E."/>
            <person name="Mardis E.R."/>
            <person name="Taylor J.W."/>
            <person name="McEwen J.G."/>
            <person name="Clay O.K."/>
            <person name="Klein B.S."/>
            <person name="Cuomo C.A."/>
        </authorList>
    </citation>
    <scope>NUCLEOTIDE SEQUENCE [LARGE SCALE GENOMIC DNA]</scope>
    <source>
        <strain evidence="3">ER-3 / ATCC MYA-2586</strain>
    </source>
</reference>